<name>A0A0S4M613_9BURK</name>
<proteinExistence type="predicted"/>
<dbReference type="EMBL" id="LN906597">
    <property type="protein sequence ID" value="CUT17693.1"/>
    <property type="molecule type" value="Genomic_DNA"/>
</dbReference>
<evidence type="ECO:0000313" key="1">
    <source>
        <dbReference type="EMBL" id="CUT17693.1"/>
    </source>
</evidence>
<sequence>MNCNVLLPKQDDFSLCGQSDQVLNVGSNFAETDVMGTLSQIVDGAGGVDAITSTVVDGNETDDHSLTDNFWQDICSFYDCCSEFKTISEIYADDFFQLHAIKNGYRFTESFLFLIGKNEKKLISEVDYILEGSFPFFYELKKDQKNISNSMKKIFLDFSKSIYCKYVCHLKPKFTDILRYSIVPVIASIIIDSKVICDKGEREMTYREMEDFFLHYVTTAVRMVVSRIINYWDCFFDKSMSISSLLPYIDYTNNFSIPIYSNSFTNIFCSSAFTYKFGLHISFMASVKVDVMVDAFVRKCSAELKRVIHSKCVDICNNSVNAIDDIKKIRYELQSLIRKEFDKNINDEIYMDNFSSFLNGLSVFDKDKYVTKDVKKNKSVLFSGIVNVMFESLLNTAVKDSKIIIKYFHGIIRRSKSAISDAKFQSGNYLIDIEDKLGVRLHPDDSYNVLSIRRKFISKYNKVIRDNFSKMLKEKYEFKDDSVISMVSWGEISDKLYPIAKELVSHLVKEESDELYRLFSSARIVEDNCLFDGSNVGTREATFEEKNILFKITMGDLDLQNRNSFKIIWENLIKTTNIEISEDVCFVHEKAMSLEVENRDIDESSPSISLPTKDEYLLFSNLSLRRESFTTSSLSSDNSNYDSFRINKDRIIDKWGLDIHPKEVESILFIMKNVSIKIRSIISRIFFFMIESKTVLPVILFGDNDYSWHVVPSGLYIIAKESVEKTIKYEHLELSKALSKLQIIDVVTDKALLSDSHYCVREINDDEKEIVMDRVNLFIHEDLESAISTLWLEVSNAAKENYMINEYSEKFESIDEFYLCNDCIIVLRCEDSSAILNVRKRFASEICATIYSKFYGMLDCSYRFDSDVVITKSSWKRISKKLSPIAKNEIGPILDNERSELHKILRVARVVVDSKSSRDLTDEEKSNVLESIMKLVRKESQSLFKGIWEDVIILFVDGGCGNKNHCFAVDLFYEDYDTIFSIRRKFSSEIRASVHNKFSEMLRNNYKFDDGSVICISSWKCVSKKLLPIAKKEIRPILEKERIEINKILLKSRIVISDSDSFSSKDTRILTCEERLSALEDIMKFVYKQAIDMIGRVWRSVIGPPMGNILGEVGSGSVSVLMKSSSVDSSSIKMGVCESIEDDNNTYSDVKLRFIDNLAISSARRVFSSEMSICIRNKFYLMLKGRYRFDSNTVIRMVSWSNISKELLPIAESEIKPIMDRERIEINDILLESRVLMSSHDIFSRSDLSFGMTRALTQKERFITLEKIMKSVHKQSLCMFSRVWGGVIRLIHKRYSKGCLNYDASDGISKITESGTVSSILCDEEEDIIEEDLPLEDIIEESVSGSSLAVPTWGIKIRYHDEILIINERRNFSYAMKIYIHDKFCEMLKNEYKFDDCTVISKLSWRKLSKKLIPIAQKEAEPIIEDERIALHGILLKSRVVIPKIYDGSYYHTRELTDNEVSTTLDRIMGSVRKQAIDIFGSVWESILNSSDRKYSEESVRSIFTSDDFYISKVIRFVDLRDEDKTELDNIRIEFFGVLGPIVGEIMESLLVDADASLPQFRSILHNVNLTVYRKSHVLFEEEGFFSRVGAALSTAKVVGSSGNDRSLTDNERKFLFRLFMYNLDKDRYYLVKKRIEEFRRSNLVVGVVPIGVDASSILT</sequence>
<dbReference type="RefSeq" id="WP_092490501.1">
    <property type="nucleotide sequence ID" value="NZ_LN906597.1"/>
</dbReference>
<organism evidence="1 2">
    <name type="scientific">Candidatus Ichthyocystis hellenicum</name>
    <dbReference type="NCBI Taxonomy" id="1561003"/>
    <lineage>
        <taxon>Bacteria</taxon>
        <taxon>Pseudomonadati</taxon>
        <taxon>Pseudomonadota</taxon>
        <taxon>Betaproteobacteria</taxon>
        <taxon>Burkholderiales</taxon>
        <taxon>Candidatus Ichthyocystis</taxon>
    </lineage>
</organism>
<dbReference type="OrthoDB" id="9950133at2"/>
<protein>
    <submittedName>
        <fullName evidence="1">Uncharacterized protein</fullName>
    </submittedName>
</protein>
<dbReference type="Proteomes" id="UP000198651">
    <property type="component" value="Chromosome I"/>
</dbReference>
<keyword evidence="2" id="KW-1185">Reference proteome</keyword>
<evidence type="ECO:0000313" key="2">
    <source>
        <dbReference type="Proteomes" id="UP000198651"/>
    </source>
</evidence>
<reference evidence="2" key="1">
    <citation type="submission" date="2015-11" db="EMBL/GenBank/DDBJ databases">
        <authorList>
            <person name="Seth-Smith H.M.B."/>
        </authorList>
    </citation>
    <scope>NUCLEOTIDE SEQUENCE [LARGE SCALE GENOMIC DNA]</scope>
    <source>
        <strain evidence="2">2013Ark11</strain>
    </source>
</reference>
<accession>A0A0S4M613</accession>
<gene>
    <name evidence="1" type="ORF">Ark11_0870</name>
</gene>